<keyword evidence="4" id="KW-1185">Reference proteome</keyword>
<dbReference type="InterPro" id="IPR051781">
    <property type="entry name" value="Metallo-dep_Hydrolase"/>
</dbReference>
<dbReference type="InterPro" id="IPR011059">
    <property type="entry name" value="Metal-dep_hydrolase_composite"/>
</dbReference>
<dbReference type="Pfam" id="PF01979">
    <property type="entry name" value="Amidohydro_1"/>
    <property type="match status" value="1"/>
</dbReference>
<keyword evidence="3" id="KW-0378">Hydrolase</keyword>
<sequence length="657" mass="71744">MKRLLLLLSSAGLVLNAGAQNLTADSGVFLLHKFEKNIGKETYHLTKSKDKITYSVDFKFTDRGSPVPLKTELSLTPALQPLSLFLNGRVARSATINDSITIKGNSASIKVDDSTFTKNIDALTFPIAGYAPGTAQQVLLQFWKKHHNPTSIKILPVGAVQIKKDGEDELSFNGKPLLLDRYTISGLIWGNELVWTDKAGNLICLITNDAEADKLEMMSEQYESLLPELIARAAGYSMRLFTSAVPTQTAGDKVIAIVGGTLVDVVNQKTIPDAVVLEENGVITQVGKVGGVTIPKGAKIIDTKGKTILPGLWDMHAHFEQAEWGPAYLAAGVTTVRDCGNEFEYINAVKKAIDDGKGIGPLILKAGIIDGKGPYGLGVIQADTKEEAIKAVDRYKENGFVQIKIYSSVKPAIVKAICDEAHRLNLTVTGHIPEGMTLQQGVDSGMNMVNHITYVYSIMKRNKDRSIDFNDSISVAAIKFIKDHHVVIDPTVGVFEMEFRSTKDDITTMEPAFYTLPLPLQALFKDTGMDPTRAAKFRLMYQSLLKILKVLYDNDVTIVAGTDQGFPGYSLDRELELYVDAGLTPMQAIQTATITPARVMKVDKQSGSIETGKQADLIIVDGDPLNNIRAIRNVTLVIKAGHVYEPVKLHQLVGFTK</sequence>
<comment type="caution">
    <text evidence="3">The sequence shown here is derived from an EMBL/GenBank/DDBJ whole genome shotgun (WGS) entry which is preliminary data.</text>
</comment>
<proteinExistence type="predicted"/>
<dbReference type="SUPFAM" id="SSF51338">
    <property type="entry name" value="Composite domain of metallo-dependent hydrolases"/>
    <property type="match status" value="1"/>
</dbReference>
<gene>
    <name evidence="3" type="ORF">JN11_01493</name>
</gene>
<dbReference type="SUPFAM" id="SSF51556">
    <property type="entry name" value="Metallo-dependent hydrolases"/>
    <property type="match status" value="1"/>
</dbReference>
<evidence type="ECO:0000313" key="3">
    <source>
        <dbReference type="EMBL" id="TWJ02520.1"/>
    </source>
</evidence>
<dbReference type="GO" id="GO:0016810">
    <property type="term" value="F:hydrolase activity, acting on carbon-nitrogen (but not peptide) bonds"/>
    <property type="evidence" value="ECO:0007669"/>
    <property type="project" value="InterPro"/>
</dbReference>
<name>A0A562U9L5_9SPHI</name>
<feature type="signal peptide" evidence="1">
    <location>
        <begin position="1"/>
        <end position="19"/>
    </location>
</feature>
<dbReference type="PANTHER" id="PTHR43135:SF3">
    <property type="entry name" value="ALPHA-D-RIBOSE 1-METHYLPHOSPHONATE 5-TRIPHOSPHATE DIPHOSPHATASE"/>
    <property type="match status" value="1"/>
</dbReference>
<feature type="chain" id="PRO_5021945456" evidence="1">
    <location>
        <begin position="20"/>
        <end position="657"/>
    </location>
</feature>
<dbReference type="InterPro" id="IPR032466">
    <property type="entry name" value="Metal_Hydrolase"/>
</dbReference>
<dbReference type="Gene3D" id="2.30.40.10">
    <property type="entry name" value="Urease, subunit C, domain 1"/>
    <property type="match status" value="1"/>
</dbReference>
<dbReference type="RefSeq" id="WP_144911184.1">
    <property type="nucleotide sequence ID" value="NZ_VLLI01000003.1"/>
</dbReference>
<dbReference type="PANTHER" id="PTHR43135">
    <property type="entry name" value="ALPHA-D-RIBOSE 1-METHYLPHOSPHONATE 5-TRIPHOSPHATE DIPHOSPHATASE"/>
    <property type="match status" value="1"/>
</dbReference>
<keyword evidence="1" id="KW-0732">Signal</keyword>
<reference evidence="3 4" key="1">
    <citation type="submission" date="2019-07" db="EMBL/GenBank/DDBJ databases">
        <title>Genomic Encyclopedia of Archaeal and Bacterial Type Strains, Phase II (KMG-II): from individual species to whole genera.</title>
        <authorList>
            <person name="Goeker M."/>
        </authorList>
    </citation>
    <scope>NUCLEOTIDE SEQUENCE [LARGE SCALE GENOMIC DNA]</scope>
    <source>
        <strain evidence="3 4">ATCC BAA-1854</strain>
    </source>
</reference>
<dbReference type="OrthoDB" id="9797498at2"/>
<organism evidence="3 4">
    <name type="scientific">Mucilaginibacter frigoritolerans</name>
    <dbReference type="NCBI Taxonomy" id="652788"/>
    <lineage>
        <taxon>Bacteria</taxon>
        <taxon>Pseudomonadati</taxon>
        <taxon>Bacteroidota</taxon>
        <taxon>Sphingobacteriia</taxon>
        <taxon>Sphingobacteriales</taxon>
        <taxon>Sphingobacteriaceae</taxon>
        <taxon>Mucilaginibacter</taxon>
    </lineage>
</organism>
<dbReference type="InterPro" id="IPR006680">
    <property type="entry name" value="Amidohydro-rel"/>
</dbReference>
<evidence type="ECO:0000259" key="2">
    <source>
        <dbReference type="Pfam" id="PF01979"/>
    </source>
</evidence>
<dbReference type="AlphaFoldDB" id="A0A562U9L5"/>
<dbReference type="Proteomes" id="UP000317010">
    <property type="component" value="Unassembled WGS sequence"/>
</dbReference>
<feature type="domain" description="Amidohydrolase-related" evidence="2">
    <location>
        <begin position="307"/>
        <end position="643"/>
    </location>
</feature>
<dbReference type="Gene3D" id="3.20.20.140">
    <property type="entry name" value="Metal-dependent hydrolases"/>
    <property type="match status" value="1"/>
</dbReference>
<dbReference type="EMBL" id="VLLI01000003">
    <property type="protein sequence ID" value="TWJ02520.1"/>
    <property type="molecule type" value="Genomic_DNA"/>
</dbReference>
<accession>A0A562U9L5</accession>
<protein>
    <submittedName>
        <fullName evidence="3">Imidazolonepropionase-like amidohydrolase</fullName>
    </submittedName>
</protein>
<evidence type="ECO:0000256" key="1">
    <source>
        <dbReference type="SAM" id="SignalP"/>
    </source>
</evidence>
<evidence type="ECO:0000313" key="4">
    <source>
        <dbReference type="Proteomes" id="UP000317010"/>
    </source>
</evidence>